<dbReference type="Pfam" id="PF12078">
    <property type="entry name" value="DUF3557"/>
    <property type="match status" value="1"/>
</dbReference>
<evidence type="ECO:0000313" key="2">
    <source>
        <dbReference type="Proteomes" id="UP000001940"/>
    </source>
</evidence>
<dbReference type="AGR" id="WB:WBGene00018455"/>
<evidence type="ECO:0000313" key="3">
    <source>
        <dbReference type="WormBase" id="F45D11.9"/>
    </source>
</evidence>
<name>Q9N5T9_CAEEL</name>
<dbReference type="PaxDb" id="6239-F45D11.9"/>
<dbReference type="RefSeq" id="NP_001367607.1">
    <property type="nucleotide sequence ID" value="NM_001381319.1"/>
</dbReference>
<dbReference type="STRING" id="6239.F45D11.9.1"/>
<dbReference type="PANTHER" id="PTHR31379">
    <property type="entry name" value="F-BOX C PROTEIN-RELATED-RELATED"/>
    <property type="match status" value="1"/>
</dbReference>
<accession>Q9N5T9</accession>
<dbReference type="InterPro" id="IPR021942">
    <property type="entry name" value="DUF3557"/>
</dbReference>
<dbReference type="PANTHER" id="PTHR31379:SF1">
    <property type="entry name" value="F-BOX C PROTEIN-RELATED"/>
    <property type="match status" value="1"/>
</dbReference>
<dbReference type="WormBase" id="F45D11.9">
    <property type="protein sequence ID" value="CE43758"/>
    <property type="gene ID" value="WBGene00018455"/>
    <property type="gene designation" value="fbxc-42"/>
</dbReference>
<organism evidence="1 2">
    <name type="scientific">Caenorhabditis elegans</name>
    <dbReference type="NCBI Taxonomy" id="6239"/>
    <lineage>
        <taxon>Eukaryota</taxon>
        <taxon>Metazoa</taxon>
        <taxon>Ecdysozoa</taxon>
        <taxon>Nematoda</taxon>
        <taxon>Chromadorea</taxon>
        <taxon>Rhabditida</taxon>
        <taxon>Rhabditina</taxon>
        <taxon>Rhabditomorpha</taxon>
        <taxon>Rhabditoidea</taxon>
        <taxon>Rhabditidae</taxon>
        <taxon>Peloderinae</taxon>
        <taxon>Caenorhabditis</taxon>
    </lineage>
</organism>
<dbReference type="GeneID" id="185785"/>
<reference evidence="1 2" key="1">
    <citation type="journal article" date="1998" name="Science">
        <title>Genome sequence of the nematode C. elegans: a platform for investigating biology.</title>
        <authorList>
            <consortium name="The C. elegans sequencing consortium"/>
            <person name="Sulson J.E."/>
            <person name="Waterston R."/>
        </authorList>
    </citation>
    <scope>NUCLEOTIDE SEQUENCE [LARGE SCALE GENOMIC DNA]</scope>
    <source>
        <strain evidence="1 2">Bristol N2</strain>
    </source>
</reference>
<dbReference type="InParanoid" id="Q9N5T9"/>
<dbReference type="UCSC" id="F45D11.9">
    <property type="organism name" value="c. elegans"/>
</dbReference>
<sequence length="314" mass="36366">MIGSYLKIDSKPLSYQSSKAVLKHLDYNSRFQLHEQCPSLRNVLKVTPGFLNRLEFVGDCVKINGTTYQLKMTPVKLGSTTNHIQLWINGNLYAKTVSEPQNNKELAYLVCKLLRQAWEAVLYVGTLVYGNLIFPGFPKFFKFHVQHLVIGKDQDASDVLRRFGENFQNSSFKSLELFRTSSFEVPLIQSAEKLIINERMDLSALKSRRVHVEFKIDSKFLTDLIDCWLWNGAVGKTEKEAGSVFIFAMKGFREARMFVDDVKMKFEGKFYVDKRWSHYKPCFEFPMQNSSSLQLDYCVEDEKVILVMRVEQSL</sequence>
<dbReference type="Bgee" id="WBGene00018455">
    <property type="expression patterns" value="Expressed in germ line (C elegans) and 3 other cell types or tissues"/>
</dbReference>
<protein>
    <submittedName>
        <fullName evidence="1">F-box domain-containing protein</fullName>
    </submittedName>
</protein>
<dbReference type="HOGENOM" id="CLU_042576_2_0_1"/>
<evidence type="ECO:0000313" key="1">
    <source>
        <dbReference type="EMBL" id="CCD66371.1"/>
    </source>
</evidence>
<dbReference type="EMBL" id="BX284602">
    <property type="protein sequence ID" value="CCD66371.1"/>
    <property type="molecule type" value="Genomic_DNA"/>
</dbReference>
<dbReference type="CTD" id="185785"/>
<gene>
    <name evidence="1 3" type="primary">fbxc-42</name>
    <name evidence="1" type="ORF">CELE_F45D11.9</name>
    <name evidence="3" type="ORF">F45D11.9</name>
</gene>
<dbReference type="PhylomeDB" id="Q9N5T9"/>
<dbReference type="AlphaFoldDB" id="Q9N5T9"/>
<proteinExistence type="predicted"/>
<dbReference type="KEGG" id="cel:CELE_F45D11.9"/>
<dbReference type="Proteomes" id="UP000001940">
    <property type="component" value="Chromosome II"/>
</dbReference>
<keyword evidence="2" id="KW-1185">Reference proteome</keyword>